<dbReference type="EMBL" id="CM042049">
    <property type="protein sequence ID" value="KAI3746644.1"/>
    <property type="molecule type" value="Genomic_DNA"/>
</dbReference>
<reference evidence="2" key="1">
    <citation type="journal article" date="2022" name="Mol. Ecol. Resour.">
        <title>The genomes of chicory, endive, great burdock and yacon provide insights into Asteraceae palaeo-polyploidization history and plant inulin production.</title>
        <authorList>
            <person name="Fan W."/>
            <person name="Wang S."/>
            <person name="Wang H."/>
            <person name="Wang A."/>
            <person name="Jiang F."/>
            <person name="Liu H."/>
            <person name="Zhao H."/>
            <person name="Xu D."/>
            <person name="Zhang Y."/>
        </authorList>
    </citation>
    <scope>NUCLEOTIDE SEQUENCE [LARGE SCALE GENOMIC DNA]</scope>
    <source>
        <strain evidence="2">cv. Niubang</strain>
    </source>
</reference>
<protein>
    <submittedName>
        <fullName evidence="1">Uncharacterized protein</fullName>
    </submittedName>
</protein>
<comment type="caution">
    <text evidence="1">The sequence shown here is derived from an EMBL/GenBank/DDBJ whole genome shotgun (WGS) entry which is preliminary data.</text>
</comment>
<proteinExistence type="predicted"/>
<reference evidence="1 2" key="2">
    <citation type="journal article" date="2022" name="Mol. Ecol. Resour.">
        <title>The genomes of chicory, endive, great burdock and yacon provide insights into Asteraceae paleo-polyploidization history and plant inulin production.</title>
        <authorList>
            <person name="Fan W."/>
            <person name="Wang S."/>
            <person name="Wang H."/>
            <person name="Wang A."/>
            <person name="Jiang F."/>
            <person name="Liu H."/>
            <person name="Zhao H."/>
            <person name="Xu D."/>
            <person name="Zhang Y."/>
        </authorList>
    </citation>
    <scope>NUCLEOTIDE SEQUENCE [LARGE SCALE GENOMIC DNA]</scope>
    <source>
        <strain evidence="2">cv. Niubang</strain>
    </source>
</reference>
<keyword evidence="2" id="KW-1185">Reference proteome</keyword>
<gene>
    <name evidence="1" type="ORF">L6452_09083</name>
</gene>
<evidence type="ECO:0000313" key="1">
    <source>
        <dbReference type="EMBL" id="KAI3746644.1"/>
    </source>
</evidence>
<dbReference type="Proteomes" id="UP001055879">
    <property type="component" value="Linkage Group LG03"/>
</dbReference>
<sequence>MKTIASKKQTKRPRIEEVQKEAEPVAATPEEQSMTDSEPVQADPISVQAPEIIHWDILEDQRKKFFRIKRMGDKYEVYPTWGKIIRSYSRSDLEEMFKVGMSLYEKDLTGAGMSLIKQAMEYLCMMFDPSKVQHVVRDLHLENKFQRIDNWMLFESCGVYVITIDRSYHEYYLVDKIYDHSKAKLQGMLNAKLELTTARQVNTVSMLVLQEMVNIAERVNTAYED</sequence>
<evidence type="ECO:0000313" key="2">
    <source>
        <dbReference type="Proteomes" id="UP001055879"/>
    </source>
</evidence>
<accession>A0ACB9DJ23</accession>
<organism evidence="1 2">
    <name type="scientific">Arctium lappa</name>
    <name type="common">Greater burdock</name>
    <name type="synonym">Lappa major</name>
    <dbReference type="NCBI Taxonomy" id="4217"/>
    <lineage>
        <taxon>Eukaryota</taxon>
        <taxon>Viridiplantae</taxon>
        <taxon>Streptophyta</taxon>
        <taxon>Embryophyta</taxon>
        <taxon>Tracheophyta</taxon>
        <taxon>Spermatophyta</taxon>
        <taxon>Magnoliopsida</taxon>
        <taxon>eudicotyledons</taxon>
        <taxon>Gunneridae</taxon>
        <taxon>Pentapetalae</taxon>
        <taxon>asterids</taxon>
        <taxon>campanulids</taxon>
        <taxon>Asterales</taxon>
        <taxon>Asteraceae</taxon>
        <taxon>Carduoideae</taxon>
        <taxon>Cardueae</taxon>
        <taxon>Arctiinae</taxon>
        <taxon>Arctium</taxon>
    </lineage>
</organism>
<name>A0ACB9DJ23_ARCLA</name>